<dbReference type="InterPro" id="IPR023346">
    <property type="entry name" value="Lysozyme-like_dom_sf"/>
</dbReference>
<dbReference type="GO" id="GO:0016020">
    <property type="term" value="C:membrane"/>
    <property type="evidence" value="ECO:0007669"/>
    <property type="project" value="InterPro"/>
</dbReference>
<feature type="region of interest" description="Disordered" evidence="2">
    <location>
        <begin position="62"/>
        <end position="110"/>
    </location>
</feature>
<evidence type="ECO:0000313" key="4">
    <source>
        <dbReference type="EMBL" id="SET62061.1"/>
    </source>
</evidence>
<dbReference type="eggNOG" id="COG0741">
    <property type="taxonomic scope" value="Bacteria"/>
</dbReference>
<keyword evidence="5" id="KW-1185">Reference proteome</keyword>
<sequence length="355" mass="37103">MGLMESITELNNTGKGRSLDTRILNENTRVIRNTGGGTRNEAAVSSGSSSATFQQMVSAVKKTDSATKAVKTSLPLEGQKKTSGTSASQKQYLSAGTSVRKNNSTGLTGTMTQDLFRSASHIDRTTSMDEMFERAASATGLSTKLLKAVANQESSFNPTAVSKAGAMGVMQLMPATARSLGVRDPFDAEQNIMGGAKYLAQQLQRFGGNIEKALAAYNAGPNAVEKYNGIPPYKETQNYVRTIMSKLNGGEISAGYVKGSSSYSAASADMLGIGSSFGDVQSMLLSSGLGGNDINASLMSLFAMSAQNGTGDGSTQKLDAKAYSSMVEILRMQMLMKASGSIGDFGDSDSGFSAI</sequence>
<dbReference type="AlphaFoldDB" id="A0A1I0FWK5"/>
<organism evidence="4 5">
    <name type="scientific">[Clostridium] aminophilum</name>
    <dbReference type="NCBI Taxonomy" id="1526"/>
    <lineage>
        <taxon>Bacteria</taxon>
        <taxon>Bacillati</taxon>
        <taxon>Bacillota</taxon>
        <taxon>Clostridia</taxon>
        <taxon>Lachnospirales</taxon>
        <taxon>Lachnospiraceae</taxon>
    </lineage>
</organism>
<reference evidence="4 5" key="1">
    <citation type="submission" date="2016-10" db="EMBL/GenBank/DDBJ databases">
        <authorList>
            <person name="de Groot N.N."/>
        </authorList>
    </citation>
    <scope>NUCLEOTIDE SEQUENCE [LARGE SCALE GENOMIC DNA]</scope>
    <source>
        <strain evidence="4 5">KH1P1</strain>
    </source>
</reference>
<dbReference type="InterPro" id="IPR000189">
    <property type="entry name" value="Transglyc_AS"/>
</dbReference>
<dbReference type="RefSeq" id="WP_083378858.1">
    <property type="nucleotide sequence ID" value="NZ_FOIL01000028.1"/>
</dbReference>
<dbReference type="PANTHER" id="PTHR37423">
    <property type="entry name" value="SOLUBLE LYTIC MUREIN TRANSGLYCOSYLASE-RELATED"/>
    <property type="match status" value="1"/>
</dbReference>
<evidence type="ECO:0000256" key="1">
    <source>
        <dbReference type="ARBA" id="ARBA00007734"/>
    </source>
</evidence>
<dbReference type="EMBL" id="FOIL01000028">
    <property type="protein sequence ID" value="SET62061.1"/>
    <property type="molecule type" value="Genomic_DNA"/>
</dbReference>
<protein>
    <submittedName>
        <fullName evidence="4">Transglycosylase SLT domain-containing protein</fullName>
    </submittedName>
</protein>
<dbReference type="Proteomes" id="UP000199820">
    <property type="component" value="Unassembled WGS sequence"/>
</dbReference>
<dbReference type="Pfam" id="PF01464">
    <property type="entry name" value="SLT"/>
    <property type="match status" value="1"/>
</dbReference>
<dbReference type="GO" id="GO:0008933">
    <property type="term" value="F:peptidoglycan lytic transglycosylase activity"/>
    <property type="evidence" value="ECO:0007669"/>
    <property type="project" value="InterPro"/>
</dbReference>
<comment type="similarity">
    <text evidence="1">Belongs to the transglycosylase Slt family.</text>
</comment>
<dbReference type="PANTHER" id="PTHR37423:SF2">
    <property type="entry name" value="MEMBRANE-BOUND LYTIC MUREIN TRANSGLYCOSYLASE C"/>
    <property type="match status" value="1"/>
</dbReference>
<proteinExistence type="inferred from homology"/>
<dbReference type="GO" id="GO:0000270">
    <property type="term" value="P:peptidoglycan metabolic process"/>
    <property type="evidence" value="ECO:0007669"/>
    <property type="project" value="InterPro"/>
</dbReference>
<feature type="compositionally biased region" description="Polar residues" evidence="2">
    <location>
        <begin position="81"/>
        <end position="110"/>
    </location>
</feature>
<dbReference type="InterPro" id="IPR008258">
    <property type="entry name" value="Transglycosylase_SLT_dom_1"/>
</dbReference>
<name>A0A1I0FWK5_9FIRM</name>
<evidence type="ECO:0000256" key="2">
    <source>
        <dbReference type="SAM" id="MobiDB-lite"/>
    </source>
</evidence>
<evidence type="ECO:0000313" key="5">
    <source>
        <dbReference type="Proteomes" id="UP000199820"/>
    </source>
</evidence>
<dbReference type="SUPFAM" id="SSF53955">
    <property type="entry name" value="Lysozyme-like"/>
    <property type="match status" value="1"/>
</dbReference>
<gene>
    <name evidence="4" type="ORF">SAMN04487771_102821</name>
</gene>
<dbReference type="CDD" id="cd00254">
    <property type="entry name" value="LT-like"/>
    <property type="match status" value="1"/>
</dbReference>
<dbReference type="Gene3D" id="1.10.530.10">
    <property type="match status" value="1"/>
</dbReference>
<evidence type="ECO:0000259" key="3">
    <source>
        <dbReference type="Pfam" id="PF01464"/>
    </source>
</evidence>
<accession>A0A1I0FWK5</accession>
<dbReference type="STRING" id="1526.SAMN02910262_02177"/>
<feature type="domain" description="Transglycosylase SLT" evidence="3">
    <location>
        <begin position="131"/>
        <end position="239"/>
    </location>
</feature>
<dbReference type="PROSITE" id="PS00922">
    <property type="entry name" value="TRANSGLYCOSYLASE"/>
    <property type="match status" value="1"/>
</dbReference>